<evidence type="ECO:0000256" key="4">
    <source>
        <dbReference type="ARBA" id="ARBA00022833"/>
    </source>
</evidence>
<name>A0ABU9SJV5_9BURK</name>
<gene>
    <name evidence="6" type="ORF">VSR33_26965</name>
</gene>
<keyword evidence="3" id="KW-0378">Hydrolase</keyword>
<evidence type="ECO:0000256" key="3">
    <source>
        <dbReference type="ARBA" id="ARBA00022801"/>
    </source>
</evidence>
<evidence type="ECO:0000256" key="2">
    <source>
        <dbReference type="ARBA" id="ARBA00022723"/>
    </source>
</evidence>
<dbReference type="InterPro" id="IPR051013">
    <property type="entry name" value="MBL_superfamily_lactonases"/>
</dbReference>
<dbReference type="SUPFAM" id="SSF56281">
    <property type="entry name" value="Metallo-hydrolase/oxidoreductase"/>
    <property type="match status" value="1"/>
</dbReference>
<dbReference type="Proteomes" id="UP001390669">
    <property type="component" value="Unassembled WGS sequence"/>
</dbReference>
<evidence type="ECO:0000313" key="6">
    <source>
        <dbReference type="EMBL" id="MEM5451128.1"/>
    </source>
</evidence>
<reference evidence="6 7" key="1">
    <citation type="submission" date="2024-01" db="EMBL/GenBank/DDBJ databases">
        <title>The diversity of rhizobia nodulating Mimosa spp. in eleven states of Brazil covering several biomes is determined by host plant, location, and edaphic factors.</title>
        <authorList>
            <person name="Rouws L."/>
            <person name="Barauna A."/>
            <person name="Beukes C."/>
            <person name="De Faria S.M."/>
            <person name="Gross E."/>
            <person name="Dos Reis Junior F.B."/>
            <person name="Simon M."/>
            <person name="Maluk M."/>
            <person name="Odee D.W."/>
            <person name="Kenicer G."/>
            <person name="Young J.P.W."/>
            <person name="Reis V.M."/>
            <person name="Zilli J."/>
            <person name="James E.K."/>
        </authorList>
    </citation>
    <scope>NUCLEOTIDE SEQUENCE [LARGE SCALE GENOMIC DNA]</scope>
    <source>
        <strain evidence="6 7">JPY164</strain>
    </source>
</reference>
<accession>A0ABU9SJV5</accession>
<dbReference type="EMBL" id="JAYMRW010000013">
    <property type="protein sequence ID" value="MEM5451128.1"/>
    <property type="molecule type" value="Genomic_DNA"/>
</dbReference>
<keyword evidence="2" id="KW-0479">Metal-binding</keyword>
<dbReference type="InterPro" id="IPR001279">
    <property type="entry name" value="Metallo-B-lactamas"/>
</dbReference>
<comment type="similarity">
    <text evidence="1">Belongs to the metallo-beta-lactamase superfamily.</text>
</comment>
<keyword evidence="4" id="KW-0862">Zinc</keyword>
<dbReference type="Gene3D" id="3.60.15.10">
    <property type="entry name" value="Ribonuclease Z/Hydroxyacylglutathione hydrolase-like"/>
    <property type="match status" value="1"/>
</dbReference>
<dbReference type="Pfam" id="PF00753">
    <property type="entry name" value="Lactamase_B"/>
    <property type="match status" value="1"/>
</dbReference>
<dbReference type="RefSeq" id="WP_406953441.1">
    <property type="nucleotide sequence ID" value="NZ_JAYMRW010000013.1"/>
</dbReference>
<evidence type="ECO:0000256" key="1">
    <source>
        <dbReference type="ARBA" id="ARBA00007749"/>
    </source>
</evidence>
<protein>
    <submittedName>
        <fullName evidence="6">MBL fold metallo-hydrolase</fullName>
    </submittedName>
</protein>
<organism evidence="6 7">
    <name type="scientific">Paraburkholderia guartelaensis</name>
    <dbReference type="NCBI Taxonomy" id="2546446"/>
    <lineage>
        <taxon>Bacteria</taxon>
        <taxon>Pseudomonadati</taxon>
        <taxon>Pseudomonadota</taxon>
        <taxon>Betaproteobacteria</taxon>
        <taxon>Burkholderiales</taxon>
        <taxon>Burkholderiaceae</taxon>
        <taxon>Paraburkholderia</taxon>
    </lineage>
</organism>
<evidence type="ECO:0000259" key="5">
    <source>
        <dbReference type="SMART" id="SM00849"/>
    </source>
</evidence>
<keyword evidence="7" id="KW-1185">Reference proteome</keyword>
<dbReference type="CDD" id="cd07720">
    <property type="entry name" value="OPHC2-like_MBL-fold"/>
    <property type="match status" value="1"/>
</dbReference>
<dbReference type="PANTHER" id="PTHR42978">
    <property type="entry name" value="QUORUM-QUENCHING LACTONASE YTNP-RELATED-RELATED"/>
    <property type="match status" value="1"/>
</dbReference>
<dbReference type="PANTHER" id="PTHR42978:SF6">
    <property type="entry name" value="QUORUM-QUENCHING LACTONASE YTNP-RELATED"/>
    <property type="match status" value="1"/>
</dbReference>
<dbReference type="InterPro" id="IPR036866">
    <property type="entry name" value="RibonucZ/Hydroxyglut_hydro"/>
</dbReference>
<dbReference type="SMART" id="SM00849">
    <property type="entry name" value="Lactamase_B"/>
    <property type="match status" value="1"/>
</dbReference>
<comment type="caution">
    <text evidence="6">The sequence shown here is derived from an EMBL/GenBank/DDBJ whole genome shotgun (WGS) entry which is preliminary data.</text>
</comment>
<sequence length="310" mass="33617">MTKATRNVQPVTANLGKAGSVELVPSRYAVRVGDVDVVLISDGILPLPTSTMSTNVSEADRNEWFDGRFLQRDMFDWALNIALVRSGERLILIDSGVGDGFEYFTRAGRSVMRLESAGIDLAAITDIVITHMHMDHVGGLNVDGVKSKLRPDVRIHVSAAEVEFWKSPDFSKTVMPEAVPPALRKAAAKFTELYSENIMQFDQTVEVATGVSARVTGGHTPGHCVVDVASNGEKLTFAGDAIFEVGFDHPEWQNGFEHDPDVAADVRIALLTDAAETGALLAAAHVAFPSIGHVARNGKGFRFVPVQWDY</sequence>
<evidence type="ECO:0000313" key="7">
    <source>
        <dbReference type="Proteomes" id="UP001390669"/>
    </source>
</evidence>
<proteinExistence type="inferred from homology"/>
<feature type="domain" description="Metallo-beta-lactamase" evidence="5">
    <location>
        <begin position="78"/>
        <end position="285"/>
    </location>
</feature>